<dbReference type="InterPro" id="IPR037058">
    <property type="entry name" value="Falgellar_hook_FlgE_sf"/>
</dbReference>
<gene>
    <name evidence="6" type="ORF">A2519_22115</name>
</gene>
<dbReference type="GO" id="GO:0071978">
    <property type="term" value="P:bacterial-type flagellum-dependent swarming motility"/>
    <property type="evidence" value="ECO:0007669"/>
    <property type="project" value="TreeGrafter"/>
</dbReference>
<dbReference type="PANTHER" id="PTHR30435:SF1">
    <property type="entry name" value="FLAGELLAR HOOK PROTEIN FLGE"/>
    <property type="match status" value="1"/>
</dbReference>
<dbReference type="GO" id="GO:0009424">
    <property type="term" value="C:bacterial-type flagellum hook"/>
    <property type="evidence" value="ECO:0007669"/>
    <property type="project" value="TreeGrafter"/>
</dbReference>
<dbReference type="Proteomes" id="UP000179243">
    <property type="component" value="Unassembled WGS sequence"/>
</dbReference>
<organism evidence="6 7">
    <name type="scientific">Candidatus Raymondbacteria bacterium RIFOXYD12_FULL_49_13</name>
    <dbReference type="NCBI Taxonomy" id="1817890"/>
    <lineage>
        <taxon>Bacteria</taxon>
        <taxon>Raymondiibacteriota</taxon>
    </lineage>
</organism>
<name>A0A1F7F0G3_UNCRA</name>
<evidence type="ECO:0000259" key="5">
    <source>
        <dbReference type="Pfam" id="PF07559"/>
    </source>
</evidence>
<evidence type="ECO:0000256" key="2">
    <source>
        <dbReference type="ARBA" id="ARBA00009677"/>
    </source>
</evidence>
<comment type="similarity">
    <text evidence="2 4">Belongs to the flagella basal body rod proteins family.</text>
</comment>
<evidence type="ECO:0000313" key="6">
    <source>
        <dbReference type="EMBL" id="OGK00027.1"/>
    </source>
</evidence>
<comment type="caution">
    <text evidence="6">The sequence shown here is derived from an EMBL/GenBank/DDBJ whole genome shotgun (WGS) entry which is preliminary data.</text>
</comment>
<evidence type="ECO:0000256" key="3">
    <source>
        <dbReference type="ARBA" id="ARBA00023143"/>
    </source>
</evidence>
<evidence type="ECO:0000313" key="7">
    <source>
        <dbReference type="Proteomes" id="UP000179243"/>
    </source>
</evidence>
<feature type="domain" description="Flagellar hook protein FlgE D2" evidence="5">
    <location>
        <begin position="552"/>
        <end position="673"/>
    </location>
</feature>
<accession>A0A1F7F0G3</accession>
<dbReference type="NCBIfam" id="TIGR03506">
    <property type="entry name" value="FlgEFG_subfam"/>
    <property type="match status" value="1"/>
</dbReference>
<dbReference type="Pfam" id="PF07559">
    <property type="entry name" value="FlgE_D2"/>
    <property type="match status" value="1"/>
</dbReference>
<dbReference type="EMBL" id="MFYX01000155">
    <property type="protein sequence ID" value="OGK00027.1"/>
    <property type="molecule type" value="Genomic_DNA"/>
</dbReference>
<dbReference type="InterPro" id="IPR020013">
    <property type="entry name" value="Flagellar_FlgE/F/G"/>
</dbReference>
<dbReference type="SUPFAM" id="SSF117143">
    <property type="entry name" value="Flagellar hook protein flgE"/>
    <property type="match status" value="1"/>
</dbReference>
<keyword evidence="3 4" id="KW-0975">Bacterial flagellum</keyword>
<dbReference type="InterPro" id="IPR037925">
    <property type="entry name" value="FlgE/F/G-like"/>
</dbReference>
<evidence type="ECO:0000256" key="4">
    <source>
        <dbReference type="RuleBase" id="RU362116"/>
    </source>
</evidence>
<sequence length="756" mass="80220">MFKSLLSISVLILLLSCSKENPVSSGTDEDTDLQDSRNRQISADSLVGTVALNKFNFYQQPVCTTGKPYNMAIEGNGMFVLKQDTSLVFLRRPGSFFLDKDGYLVKELDGPRLMGFVGAPDLSSLASDTGLYLQESLLAPIQTPLYTFASAAQATTMVSLAGNLNADSEGFGCVLFTQPFYHAMGEFNTVSISTGGGDNDFGANGLHHASAPASVSALATDPAFYTATHLTGVRNAGGQNLGIKIGNHLKVTATIQGTLGMDETLTATFTVIDNPAQATKISDCLYNVATLSQFLACMQDFLTGNAWNQGAGSNASGARVAIMPDGSIRVENLGVADGGTSTQDIRNLTVTSDRPISRTYISNAFSFDSTIYANLQNGNNYSDSPDMILRPALATDNIFDYMFFSAGGTGIGNPQAMIYTSTGDLVDVENGDDLIITAFVGSTPKNSSGFTFSTGTLFIHTSTTLQEIFYQIRNTLHLPEYDGTINNNLSVSINQVNTDDDGIPEGAMVIRGQPEQDFSLNNFTMLADNANPNSDAPTRFNANMVTTQLQASRNTGIYSASIEVYDCQGKTHSMTMTFTHTGIKNPGTWNWNVTCSSEASIFSGSSGRITFGLDGSPASFTFTNDSVNKVSLGLKDGTDTLAITFDWGSPGSHGGITQFQSPTSLSAANQDGYAAGRLSSVIVDEQGIVSGAFTNGISKQLFTVALAVFACPEGLLETGNGYFRKTAYSGNPFYCDPLLVGKIHPGAVEADSLLAP</sequence>
<protein>
    <recommendedName>
        <fullName evidence="4">Flagellar hook protein FlgE</fullName>
    </recommendedName>
</protein>
<comment type="function">
    <text evidence="4">A flexible structure which links the flagellar filament to the drive apparatus in the basal body.</text>
</comment>
<evidence type="ECO:0000256" key="1">
    <source>
        <dbReference type="ARBA" id="ARBA00004117"/>
    </source>
</evidence>
<proteinExistence type="inferred from homology"/>
<dbReference type="PANTHER" id="PTHR30435">
    <property type="entry name" value="FLAGELLAR PROTEIN"/>
    <property type="match status" value="1"/>
</dbReference>
<dbReference type="GO" id="GO:0009425">
    <property type="term" value="C:bacterial-type flagellum basal body"/>
    <property type="evidence" value="ECO:0007669"/>
    <property type="project" value="UniProtKB-SubCell"/>
</dbReference>
<reference evidence="6 7" key="1">
    <citation type="journal article" date="2016" name="Nat. Commun.">
        <title>Thousands of microbial genomes shed light on interconnected biogeochemical processes in an aquifer system.</title>
        <authorList>
            <person name="Anantharaman K."/>
            <person name="Brown C.T."/>
            <person name="Hug L.A."/>
            <person name="Sharon I."/>
            <person name="Castelle C.J."/>
            <person name="Probst A.J."/>
            <person name="Thomas B.C."/>
            <person name="Singh A."/>
            <person name="Wilkins M.J."/>
            <person name="Karaoz U."/>
            <person name="Brodie E.L."/>
            <person name="Williams K.H."/>
            <person name="Hubbard S.S."/>
            <person name="Banfield J.F."/>
        </authorList>
    </citation>
    <scope>NUCLEOTIDE SEQUENCE [LARGE SCALE GENOMIC DNA]</scope>
</reference>
<dbReference type="GO" id="GO:0005829">
    <property type="term" value="C:cytosol"/>
    <property type="evidence" value="ECO:0007669"/>
    <property type="project" value="TreeGrafter"/>
</dbReference>
<comment type="subcellular location">
    <subcellularLocation>
        <location evidence="1 4">Bacterial flagellum basal body</location>
    </subcellularLocation>
</comment>
<dbReference type="Gene3D" id="2.60.98.20">
    <property type="entry name" value="Flagellar hook protein FlgE"/>
    <property type="match status" value="1"/>
</dbReference>
<dbReference type="AlphaFoldDB" id="A0A1F7F0G3"/>
<dbReference type="InterPro" id="IPR011491">
    <property type="entry name" value="FlgE_D2"/>
</dbReference>
<dbReference type="PROSITE" id="PS51257">
    <property type="entry name" value="PROKAR_LIPOPROTEIN"/>
    <property type="match status" value="1"/>
</dbReference>